<feature type="region of interest" description="Disordered" evidence="1">
    <location>
        <begin position="361"/>
        <end position="387"/>
    </location>
</feature>
<dbReference type="EMBL" id="VFQX01000002">
    <property type="protein sequence ID" value="KAF0984485.1"/>
    <property type="molecule type" value="Genomic_DNA"/>
</dbReference>
<dbReference type="PANTHER" id="PTHR14604">
    <property type="entry name" value="WD40 REPEAT PF20"/>
    <property type="match status" value="1"/>
</dbReference>
<gene>
    <name evidence="2" type="ORF">FDP41_000384</name>
</gene>
<feature type="compositionally biased region" description="Low complexity" evidence="1">
    <location>
        <begin position="363"/>
        <end position="374"/>
    </location>
</feature>
<dbReference type="InterPro" id="IPR036322">
    <property type="entry name" value="WD40_repeat_dom_sf"/>
</dbReference>
<dbReference type="InterPro" id="IPR050995">
    <property type="entry name" value="WD-F-box_domain-protein"/>
</dbReference>
<reference evidence="2 3" key="1">
    <citation type="journal article" date="2019" name="Sci. Rep.">
        <title>Nanopore sequencing improves the draft genome of the human pathogenic amoeba Naegleria fowleri.</title>
        <authorList>
            <person name="Liechti N."/>
            <person name="Schurch N."/>
            <person name="Bruggmann R."/>
            <person name="Wittwer M."/>
        </authorList>
    </citation>
    <scope>NUCLEOTIDE SEQUENCE [LARGE SCALE GENOMIC DNA]</scope>
    <source>
        <strain evidence="2 3">ATCC 30894</strain>
    </source>
</reference>
<evidence type="ECO:0000313" key="3">
    <source>
        <dbReference type="Proteomes" id="UP000444721"/>
    </source>
</evidence>
<comment type="caution">
    <text evidence="2">The sequence shown here is derived from an EMBL/GenBank/DDBJ whole genome shotgun (WGS) entry which is preliminary data.</text>
</comment>
<dbReference type="SMART" id="SM00320">
    <property type="entry name" value="WD40"/>
    <property type="match status" value="5"/>
</dbReference>
<protein>
    <submittedName>
        <fullName evidence="2">Uncharacterized protein</fullName>
    </submittedName>
</protein>
<dbReference type="PANTHER" id="PTHR14604:SF4">
    <property type="entry name" value="F-BOX DOMAIN-CONTAINING PROTEIN"/>
    <property type="match status" value="1"/>
</dbReference>
<dbReference type="InterPro" id="IPR015943">
    <property type="entry name" value="WD40/YVTN_repeat-like_dom_sf"/>
</dbReference>
<dbReference type="VEuPathDB" id="AmoebaDB:NfTy_000760"/>
<sequence length="513" mass="56400">MSSPSTHKLYASEDIASLNIARNIGSVKGWHVTGDYITVGTSNDASVFVYDIALLENPNKALISVIRSPFNHVSITSVFFDSELKAVFVSYDNHCLCIFDVHSGEKIGQLRGVNCKQLFVMNHQLLVAHVSSHDSIMTTNTTATNTTRNSTSPKSSTTTTTTNRSTCSHPQQSLIQIWSISTSTTRPPFTQQQHSRTMNLTLKYSSCLKYSIEISHLSPHTIYLDGNVKKEMPVIVAGFSKSSGGSDRNDHSKSSGGILVLYDLLDESDKNNDKYVKSLVFETTPTTNTTNTTTLIHSLSHHSSQNNKGVYCFSIDQDGDSLDDICMCGLYDGTLMAFNVTQMNPEESRMNLVFIMDGEGHTSSSNSNSNNNNESPPPPPSQSPPFHNSIECIAFDGTLKRVVSGGCEGTICVWSFKIEKKTNFTHSTLSFTLIKSHLNIHDGFVTCMTQCEDKVATGSQDGTIKVFDKMDGSLIYNLDQKHVSCVTHLDFIESHLLLSSSEDGTIKLHVLTK</sequence>
<evidence type="ECO:0000313" key="2">
    <source>
        <dbReference type="EMBL" id="KAF0984485.1"/>
    </source>
</evidence>
<dbReference type="SUPFAM" id="SSF50978">
    <property type="entry name" value="WD40 repeat-like"/>
    <property type="match status" value="1"/>
</dbReference>
<dbReference type="Proteomes" id="UP000444721">
    <property type="component" value="Unassembled WGS sequence"/>
</dbReference>
<dbReference type="VEuPathDB" id="AmoebaDB:FDP41_000384"/>
<dbReference type="VEuPathDB" id="AmoebaDB:NF0005360"/>
<proteinExistence type="predicted"/>
<dbReference type="GeneID" id="68107602"/>
<organism evidence="2 3">
    <name type="scientific">Naegleria fowleri</name>
    <name type="common">Brain eating amoeba</name>
    <dbReference type="NCBI Taxonomy" id="5763"/>
    <lineage>
        <taxon>Eukaryota</taxon>
        <taxon>Discoba</taxon>
        <taxon>Heterolobosea</taxon>
        <taxon>Tetramitia</taxon>
        <taxon>Eutetramitia</taxon>
        <taxon>Vahlkampfiidae</taxon>
        <taxon>Naegleria</taxon>
    </lineage>
</organism>
<feature type="region of interest" description="Disordered" evidence="1">
    <location>
        <begin position="139"/>
        <end position="170"/>
    </location>
</feature>
<keyword evidence="3" id="KW-1185">Reference proteome</keyword>
<dbReference type="OrthoDB" id="5853810at2759"/>
<name>A0A6A5CGS8_NAEFO</name>
<dbReference type="Pfam" id="PF00400">
    <property type="entry name" value="WD40"/>
    <property type="match status" value="3"/>
</dbReference>
<evidence type="ECO:0000256" key="1">
    <source>
        <dbReference type="SAM" id="MobiDB-lite"/>
    </source>
</evidence>
<feature type="compositionally biased region" description="Low complexity" evidence="1">
    <location>
        <begin position="139"/>
        <end position="166"/>
    </location>
</feature>
<dbReference type="RefSeq" id="XP_044569198.1">
    <property type="nucleotide sequence ID" value="XM_044707188.1"/>
</dbReference>
<dbReference type="AlphaFoldDB" id="A0A6A5CGS8"/>
<accession>A0A6A5CGS8</accession>
<dbReference type="InterPro" id="IPR001680">
    <property type="entry name" value="WD40_rpt"/>
</dbReference>
<dbReference type="Gene3D" id="2.130.10.10">
    <property type="entry name" value="YVTN repeat-like/Quinoprotein amine dehydrogenase"/>
    <property type="match status" value="2"/>
</dbReference>